<dbReference type="EMBL" id="CP158374">
    <property type="protein sequence ID" value="XBX82104.1"/>
    <property type="molecule type" value="Genomic_DNA"/>
</dbReference>
<protein>
    <submittedName>
        <fullName evidence="1">NAD(P)/FAD-dependent oxidoreductase</fullName>
    </submittedName>
</protein>
<dbReference type="InterPro" id="IPR036188">
    <property type="entry name" value="FAD/NAD-bd_sf"/>
</dbReference>
<name>A0AAU7W9J2_9MICO</name>
<accession>A0AAU7W9J2</accession>
<proteinExistence type="predicted"/>
<gene>
    <name evidence="1" type="ORF">ABIQ69_16050</name>
</gene>
<dbReference type="GO" id="GO:0005829">
    <property type="term" value="C:cytosol"/>
    <property type="evidence" value="ECO:0007669"/>
    <property type="project" value="TreeGrafter"/>
</dbReference>
<organism evidence="1">
    <name type="scientific">Agromyces sp. G08B096</name>
    <dbReference type="NCBI Taxonomy" id="3156399"/>
    <lineage>
        <taxon>Bacteria</taxon>
        <taxon>Bacillati</taxon>
        <taxon>Actinomycetota</taxon>
        <taxon>Actinomycetes</taxon>
        <taxon>Micrococcales</taxon>
        <taxon>Microbacteriaceae</taxon>
        <taxon>Agromyces</taxon>
    </lineage>
</organism>
<dbReference type="AlphaFoldDB" id="A0AAU7W9J2"/>
<dbReference type="Pfam" id="PF13450">
    <property type="entry name" value="NAD_binding_8"/>
    <property type="match status" value="1"/>
</dbReference>
<dbReference type="PANTHER" id="PTHR10668:SF103">
    <property type="entry name" value="PYRIDINE NUCLEOTIDE-DISULFIDE OXIDOREDUCTASE DOMAIN-CONTAINING PROTEIN 2"/>
    <property type="match status" value="1"/>
</dbReference>
<reference evidence="1" key="1">
    <citation type="submission" date="2024-05" db="EMBL/GenBank/DDBJ databases">
        <authorList>
            <person name="Yu L."/>
        </authorList>
    </citation>
    <scope>NUCLEOTIDE SEQUENCE</scope>
    <source>
        <strain evidence="1">G08B096</strain>
    </source>
</reference>
<evidence type="ECO:0000313" key="1">
    <source>
        <dbReference type="EMBL" id="XBX82104.1"/>
    </source>
</evidence>
<dbReference type="PANTHER" id="PTHR10668">
    <property type="entry name" value="PHYTOENE DEHYDROGENASE"/>
    <property type="match status" value="1"/>
</dbReference>
<dbReference type="Gene3D" id="3.50.50.60">
    <property type="entry name" value="FAD/NAD(P)-binding domain"/>
    <property type="match status" value="2"/>
</dbReference>
<dbReference type="RefSeq" id="WP_350348125.1">
    <property type="nucleotide sequence ID" value="NZ_CP158374.1"/>
</dbReference>
<dbReference type="SUPFAM" id="SSF51905">
    <property type="entry name" value="FAD/NAD(P)-binding domain"/>
    <property type="match status" value="1"/>
</dbReference>
<sequence length="567" mass="60334">MPQPDDAPRPADDHDVVIVGGGHNGLTAAAYLARAGLDVLLLERSDHLGGAAVSAVAFEGVDARLSRYSYLVSLLPHRIIDDLGLEIELVRRRFSSYTPDPEHPGRGLLIDREAGREASVAAFDRVGAAIDADAWDALGADTGRLARALFPTLTEPLPTREEARALVGDERVWREFVEQPLGETIDERFSSDLVRGIVATDGLIGTFTSLGDPSLDANRCFLYHVIGGGTGDWDVPVGGMGAVTGELARAAREAGATLVTAAEVTAVGDGVVHWSAGDGERMSRARVVLANVAPTVLDELVERGEASIARPADEATVAPRGERPFSDDRVPGIPPVVRERLRRLAAPEGAQVKVNLLLTRLPRLLDPEVAPEQAFAGTFHINELATQLEAAHARAATGRLPEPLPCEVYCHTLSDRSILGPELRDTAAQTLTVFGLHVPHRLLERYRNDELRDLLEEAVLASLDSVLAEPIRDVIATDASGRRCIEVKTTLDLEEALRMPGGNIFHGPLSWPWAESGTALTTPGERWGVATRHPGVLLCGSGAVRGGAVSGIGGQNAAMAVLELLGG</sequence>